<reference evidence="2 3" key="1">
    <citation type="journal article" date="2015" name="PLoS ONE">
        <title>Rice-Infecting Pseudomonas Genomes Are Highly Accessorized and Harbor Multiple Putative Virulence Mechanisms to Cause Sheath Brown Rot.</title>
        <authorList>
            <person name="Quibod I.L."/>
            <person name="Grande G."/>
            <person name="Oreiro E.G."/>
            <person name="Borja F.N."/>
            <person name="Dossa G.S."/>
            <person name="Mauleon R."/>
            <person name="Cruz C.V."/>
            <person name="Oliva R."/>
        </authorList>
    </citation>
    <scope>NUCLEOTIDE SEQUENCE [LARGE SCALE GENOMIC DNA]</scope>
    <source>
        <strain evidence="2 3">IRRI 6609</strain>
    </source>
</reference>
<dbReference type="AlphaFoldDB" id="A0A0N0E2R1"/>
<name>A0A0N0E2R1_9PSED</name>
<dbReference type="Gene3D" id="1.10.260.40">
    <property type="entry name" value="lambda repressor-like DNA-binding domains"/>
    <property type="match status" value="1"/>
</dbReference>
<accession>A0A0N0E2R1</accession>
<dbReference type="InterPro" id="IPR010982">
    <property type="entry name" value="Lambda_DNA-bd_dom_sf"/>
</dbReference>
<dbReference type="Proteomes" id="UP000037931">
    <property type="component" value="Unassembled WGS sequence"/>
</dbReference>
<dbReference type="InterPro" id="IPR001387">
    <property type="entry name" value="Cro/C1-type_HTH"/>
</dbReference>
<evidence type="ECO:0000313" key="3">
    <source>
        <dbReference type="Proteomes" id="UP000037931"/>
    </source>
</evidence>
<gene>
    <name evidence="2" type="ORF">PF66_04341</name>
</gene>
<proteinExistence type="predicted"/>
<dbReference type="GO" id="GO:0003677">
    <property type="term" value="F:DNA binding"/>
    <property type="evidence" value="ECO:0007669"/>
    <property type="project" value="InterPro"/>
</dbReference>
<dbReference type="STRING" id="50340.PF66_04341"/>
<organism evidence="2 3">
    <name type="scientific">Pseudomonas asplenii</name>
    <dbReference type="NCBI Taxonomy" id="53407"/>
    <lineage>
        <taxon>Bacteria</taxon>
        <taxon>Pseudomonadati</taxon>
        <taxon>Pseudomonadota</taxon>
        <taxon>Gammaproteobacteria</taxon>
        <taxon>Pseudomonadales</taxon>
        <taxon>Pseudomonadaceae</taxon>
        <taxon>Pseudomonas</taxon>
    </lineage>
</organism>
<evidence type="ECO:0000256" key="1">
    <source>
        <dbReference type="SAM" id="MobiDB-lite"/>
    </source>
</evidence>
<dbReference type="CDD" id="cd00093">
    <property type="entry name" value="HTH_XRE"/>
    <property type="match status" value="1"/>
</dbReference>
<sequence>MASIMKAFFPVGCSDTLSKIGLLIKARRLDLGLRQSDFRSSLGISEHTLRKIENGSERVELRSFMLVLWRLGIDEMIFGALEGIEQSSHITKHLPHEEDARASLSSKRVRLRKPRMEDF</sequence>
<evidence type="ECO:0000313" key="2">
    <source>
        <dbReference type="EMBL" id="KPA89186.1"/>
    </source>
</evidence>
<comment type="caution">
    <text evidence="2">The sequence shown here is derived from an EMBL/GenBank/DDBJ whole genome shotgun (WGS) entry which is preliminary data.</text>
</comment>
<dbReference type="EMBL" id="JSYZ01000017">
    <property type="protein sequence ID" value="KPA89186.1"/>
    <property type="molecule type" value="Genomic_DNA"/>
</dbReference>
<keyword evidence="3" id="KW-1185">Reference proteome</keyword>
<feature type="region of interest" description="Disordered" evidence="1">
    <location>
        <begin position="95"/>
        <end position="119"/>
    </location>
</feature>
<dbReference type="PATRIC" id="fig|50340.43.peg.1644"/>
<protein>
    <recommendedName>
        <fullName evidence="4">Helix-turn-helix domain-containing protein</fullName>
    </recommendedName>
</protein>
<evidence type="ECO:0008006" key="4">
    <source>
        <dbReference type="Google" id="ProtNLM"/>
    </source>
</evidence>
<dbReference type="SUPFAM" id="SSF47413">
    <property type="entry name" value="lambda repressor-like DNA-binding domains"/>
    <property type="match status" value="1"/>
</dbReference>